<evidence type="ECO:0000313" key="1">
    <source>
        <dbReference type="EMBL" id="KAK9011272.1"/>
    </source>
</evidence>
<sequence length="217" mass="23445">MLAETSGCNSSFAPACELPGCTTEPARCVDPVVAGPSVEQLPTAHFESSPCGLSDHTLRSNANVQVIDSINAPIDMGHATQSYSSGESVAPQTVLPCNASHSRAALLLNTFEINNMSIEALAMAGLDYQVCGIEFHVWEDRPPPYLLADSNSGHEVEKTMSSSGSRGSNKFSVNQVLVKVEMVELVQIIATMNQMALRNYRCIRLTEYIILRNKKGL</sequence>
<keyword evidence="2" id="KW-1185">Reference proteome</keyword>
<comment type="caution">
    <text evidence="1">The sequence shown here is derived from an EMBL/GenBank/DDBJ whole genome shotgun (WGS) entry which is preliminary data.</text>
</comment>
<dbReference type="EMBL" id="JBBPBN010000023">
    <property type="protein sequence ID" value="KAK9011272.1"/>
    <property type="molecule type" value="Genomic_DNA"/>
</dbReference>
<reference evidence="1 2" key="1">
    <citation type="journal article" date="2024" name="G3 (Bethesda)">
        <title>Genome assembly of Hibiscus sabdariffa L. provides insights into metabolisms of medicinal natural products.</title>
        <authorList>
            <person name="Kim T."/>
        </authorList>
    </citation>
    <scope>NUCLEOTIDE SEQUENCE [LARGE SCALE GENOMIC DNA]</scope>
    <source>
        <strain evidence="1">TK-2024</strain>
        <tissue evidence="1">Old leaves</tissue>
    </source>
</reference>
<accession>A0ABR2REY8</accession>
<protein>
    <submittedName>
        <fullName evidence="1">Uncharacterized protein</fullName>
    </submittedName>
</protein>
<name>A0ABR2REY8_9ROSI</name>
<proteinExistence type="predicted"/>
<gene>
    <name evidence="1" type="ORF">V6N11_044126</name>
</gene>
<dbReference type="Proteomes" id="UP001396334">
    <property type="component" value="Unassembled WGS sequence"/>
</dbReference>
<evidence type="ECO:0000313" key="2">
    <source>
        <dbReference type="Proteomes" id="UP001396334"/>
    </source>
</evidence>
<organism evidence="1 2">
    <name type="scientific">Hibiscus sabdariffa</name>
    <name type="common">roselle</name>
    <dbReference type="NCBI Taxonomy" id="183260"/>
    <lineage>
        <taxon>Eukaryota</taxon>
        <taxon>Viridiplantae</taxon>
        <taxon>Streptophyta</taxon>
        <taxon>Embryophyta</taxon>
        <taxon>Tracheophyta</taxon>
        <taxon>Spermatophyta</taxon>
        <taxon>Magnoliopsida</taxon>
        <taxon>eudicotyledons</taxon>
        <taxon>Gunneridae</taxon>
        <taxon>Pentapetalae</taxon>
        <taxon>rosids</taxon>
        <taxon>malvids</taxon>
        <taxon>Malvales</taxon>
        <taxon>Malvaceae</taxon>
        <taxon>Malvoideae</taxon>
        <taxon>Hibiscus</taxon>
    </lineage>
</organism>